<keyword evidence="6 12" id="KW-0812">Transmembrane</keyword>
<comment type="catalytic activity">
    <reaction evidence="11">
        <text>an alpha-D-Man-(1-&gt;2)-alpha-D-Man-(1-&gt;2)-alpha-D-Man-(1-&gt;3)-[alpha-D-Man-(1-&gt;2)-alpha-D-Man-(1-&gt;3)-alpha-D-Man-(1-&gt;6)]-beta-D-Man-(1-&gt;4)-beta-D-GlcNAc-(1-&gt;4)-alpha-D-GlcNAc-diphospho-di-trans,poly-cis-dolichol + a di-trans,poly-cis-dolichyl beta-D-mannosyl phosphate = an alpha-D-Man-(1-&gt;2)-alpha-D-Man-(1-&gt;2)-alpha-D-Man-(1-&gt;3)-[alpha-D-Man-(1-&gt;2)-alpha-D-Man-(1-&gt;3)-[alpha-D-Man-(1-&gt;6)]-alpha-D-Man-(1-&gt;6)]-beta-D-Man-(1-&gt;4)-beta-D-GlcNAc-(1-&gt;4)-alpha-D-GlcNAc-diphospho-di-trans,poly-cis-dolichol + a di-trans,poly-cis-dolichyl phosphate + H(+)</text>
        <dbReference type="Rhea" id="RHEA:29535"/>
        <dbReference type="Rhea" id="RHEA-COMP:19498"/>
        <dbReference type="Rhea" id="RHEA-COMP:19501"/>
        <dbReference type="Rhea" id="RHEA-COMP:19518"/>
        <dbReference type="Rhea" id="RHEA-COMP:19519"/>
        <dbReference type="ChEBI" id="CHEBI:15378"/>
        <dbReference type="ChEBI" id="CHEBI:57683"/>
        <dbReference type="ChEBI" id="CHEBI:58211"/>
        <dbReference type="ChEBI" id="CHEBI:132517"/>
        <dbReference type="ChEBI" id="CHEBI:132519"/>
        <dbReference type="EC" id="2.4.1.260"/>
    </reaction>
    <physiologicalReaction direction="left-to-right" evidence="11">
        <dbReference type="Rhea" id="RHEA:29536"/>
    </physiologicalReaction>
</comment>
<dbReference type="PANTHER" id="PTHR22760:SF1">
    <property type="entry name" value="DOL-P-MAN:MAN(7)GLCNAC(2)-PP-DOL ALPHA-1,6-MANNOSYLTRANSFERASE"/>
    <property type="match status" value="1"/>
</dbReference>
<keyword evidence="9 12" id="KW-0472">Membrane</keyword>
<keyword evidence="13" id="KW-0732">Signal</keyword>
<feature type="transmembrane region" description="Helical" evidence="12">
    <location>
        <begin position="163"/>
        <end position="185"/>
    </location>
</feature>
<dbReference type="eggNOG" id="KOG2516">
    <property type="taxonomic scope" value="Eukaryota"/>
</dbReference>
<dbReference type="EC" id="2.4.1.-" evidence="12"/>
<dbReference type="UniPathway" id="UPA00378"/>
<dbReference type="OrthoDB" id="19039at2759"/>
<feature type="chain" id="PRO_5003637285" description="Mannosyltransferase" evidence="13">
    <location>
        <begin position="24"/>
        <end position="490"/>
    </location>
</feature>
<evidence type="ECO:0000313" key="15">
    <source>
        <dbReference type="Proteomes" id="UP000007264"/>
    </source>
</evidence>
<comment type="caution">
    <text evidence="14">The sequence shown here is derived from an EMBL/GenBank/DDBJ whole genome shotgun (WGS) entry which is preliminary data.</text>
</comment>
<evidence type="ECO:0000256" key="13">
    <source>
        <dbReference type="SAM" id="SignalP"/>
    </source>
</evidence>
<dbReference type="InterPro" id="IPR005599">
    <property type="entry name" value="GPI_mannosylTrfase"/>
</dbReference>
<dbReference type="Pfam" id="PF03901">
    <property type="entry name" value="Glyco_transf_22"/>
    <property type="match status" value="1"/>
</dbReference>
<protein>
    <recommendedName>
        <fullName evidence="12">Mannosyltransferase</fullName>
        <ecNumber evidence="12">2.4.1.-</ecNumber>
    </recommendedName>
</protein>
<keyword evidence="4 12" id="KW-0328">Glycosyltransferase</keyword>
<feature type="transmembrane region" description="Helical" evidence="12">
    <location>
        <begin position="253"/>
        <end position="275"/>
    </location>
</feature>
<keyword evidence="15" id="KW-1185">Reference proteome</keyword>
<comment type="similarity">
    <text evidence="3 12">Belongs to the glycosyltransferase 22 family.</text>
</comment>
<feature type="transmembrane region" description="Helical" evidence="12">
    <location>
        <begin position="331"/>
        <end position="354"/>
    </location>
</feature>
<evidence type="ECO:0000256" key="11">
    <source>
        <dbReference type="ARBA" id="ARBA00048899"/>
    </source>
</evidence>
<evidence type="ECO:0000256" key="2">
    <source>
        <dbReference type="ARBA" id="ARBA00004922"/>
    </source>
</evidence>
<dbReference type="STRING" id="574566.I0YVA7"/>
<dbReference type="EMBL" id="AGSI01000010">
    <property type="protein sequence ID" value="EIE22326.1"/>
    <property type="molecule type" value="Genomic_DNA"/>
</dbReference>
<dbReference type="GO" id="GO:0052917">
    <property type="term" value="F:dol-P-Man:Man(7)GlcNAc(2)-PP-Dol alpha-1,6-mannosyltransferase activity"/>
    <property type="evidence" value="ECO:0007669"/>
    <property type="project" value="UniProtKB-EC"/>
</dbReference>
<evidence type="ECO:0000256" key="1">
    <source>
        <dbReference type="ARBA" id="ARBA00004477"/>
    </source>
</evidence>
<keyword evidence="5" id="KW-0808">Transferase</keyword>
<evidence type="ECO:0000256" key="5">
    <source>
        <dbReference type="ARBA" id="ARBA00022679"/>
    </source>
</evidence>
<feature type="transmembrane region" description="Helical" evidence="12">
    <location>
        <begin position="116"/>
        <end position="134"/>
    </location>
</feature>
<keyword evidence="8 12" id="KW-1133">Transmembrane helix</keyword>
<reference evidence="14 15" key="1">
    <citation type="journal article" date="2012" name="Genome Biol.">
        <title>The genome of the polar eukaryotic microalga coccomyxa subellipsoidea reveals traits of cold adaptation.</title>
        <authorList>
            <person name="Blanc G."/>
            <person name="Agarkova I."/>
            <person name="Grimwood J."/>
            <person name="Kuo A."/>
            <person name="Brueggeman A."/>
            <person name="Dunigan D."/>
            <person name="Gurnon J."/>
            <person name="Ladunga I."/>
            <person name="Lindquist E."/>
            <person name="Lucas S."/>
            <person name="Pangilinan J."/>
            <person name="Proschold T."/>
            <person name="Salamov A."/>
            <person name="Schmutz J."/>
            <person name="Weeks D."/>
            <person name="Yamada T."/>
            <person name="Claverie J.M."/>
            <person name="Grigoriev I."/>
            <person name="Van Etten J."/>
            <person name="Lomsadze A."/>
            <person name="Borodovsky M."/>
        </authorList>
    </citation>
    <scope>NUCLEOTIDE SEQUENCE [LARGE SCALE GENOMIC DNA]</scope>
    <source>
        <strain evidence="14 15">C-169</strain>
    </source>
</reference>
<evidence type="ECO:0000256" key="7">
    <source>
        <dbReference type="ARBA" id="ARBA00022824"/>
    </source>
</evidence>
<dbReference type="KEGG" id="csl:COCSUDRAFT_29611"/>
<dbReference type="GeneID" id="17040312"/>
<evidence type="ECO:0000256" key="3">
    <source>
        <dbReference type="ARBA" id="ARBA00007063"/>
    </source>
</evidence>
<dbReference type="AlphaFoldDB" id="I0YVA7"/>
<feature type="transmembrane region" description="Helical" evidence="12">
    <location>
        <begin position="282"/>
        <end position="298"/>
    </location>
</feature>
<evidence type="ECO:0000256" key="4">
    <source>
        <dbReference type="ARBA" id="ARBA00022676"/>
    </source>
</evidence>
<comment type="function">
    <text evidence="10">Mannosyltransferase that operates in the biosynthetic pathway of dolichol-linked oligosaccharides, the glycan precursors employed in protein asparagine (N)-glycosylation. The assembly of dolichol-linked oligosaccharides begins on the cytosolic side of the endoplasmic reticulum membrane and finishes in its lumen. The sequential addition of sugars to dolichol pyrophosphate produces dolichol-linked oligosaccharides containing fourteen sugars, including two GlcNAcs, nine mannoses and three glucoses. Once assembled, the oligosaccharide is transferred from the lipid to nascent proteins by oligosaccharyltransferases. In the lumen of the endoplasmic reticulum, adds the eighth mannose residue in an alpha-1,6 linkage onto Man(7)GlcNAc(2)-PP-dolichol to produce Man(8)GlcNAc(2)-PP-dolichol.</text>
</comment>
<evidence type="ECO:0000313" key="14">
    <source>
        <dbReference type="EMBL" id="EIE22326.1"/>
    </source>
</evidence>
<evidence type="ECO:0000256" key="6">
    <source>
        <dbReference type="ARBA" id="ARBA00022692"/>
    </source>
</evidence>
<evidence type="ECO:0000256" key="9">
    <source>
        <dbReference type="ARBA" id="ARBA00023136"/>
    </source>
</evidence>
<evidence type="ECO:0000256" key="8">
    <source>
        <dbReference type="ARBA" id="ARBA00022989"/>
    </source>
</evidence>
<accession>I0YVA7</accession>
<keyword evidence="7 12" id="KW-0256">Endoplasmic reticulum</keyword>
<dbReference type="PANTHER" id="PTHR22760">
    <property type="entry name" value="GLYCOSYLTRANSFERASE"/>
    <property type="match status" value="1"/>
</dbReference>
<dbReference type="GO" id="GO:0006487">
    <property type="term" value="P:protein N-linked glycosylation"/>
    <property type="evidence" value="ECO:0007669"/>
    <property type="project" value="TreeGrafter"/>
</dbReference>
<feature type="signal peptide" evidence="13">
    <location>
        <begin position="1"/>
        <end position="23"/>
    </location>
</feature>
<dbReference type="GO" id="GO:0005789">
    <property type="term" value="C:endoplasmic reticulum membrane"/>
    <property type="evidence" value="ECO:0007669"/>
    <property type="project" value="UniProtKB-SubCell"/>
</dbReference>
<dbReference type="RefSeq" id="XP_005646870.1">
    <property type="nucleotide sequence ID" value="XM_005646813.1"/>
</dbReference>
<comment type="pathway">
    <text evidence="2">Protein modification; protein glycosylation.</text>
</comment>
<proteinExistence type="inferred from homology"/>
<organism evidence="14 15">
    <name type="scientific">Coccomyxa subellipsoidea (strain C-169)</name>
    <name type="common">Green microalga</name>
    <dbReference type="NCBI Taxonomy" id="574566"/>
    <lineage>
        <taxon>Eukaryota</taxon>
        <taxon>Viridiplantae</taxon>
        <taxon>Chlorophyta</taxon>
        <taxon>core chlorophytes</taxon>
        <taxon>Trebouxiophyceae</taxon>
        <taxon>Trebouxiophyceae incertae sedis</taxon>
        <taxon>Coccomyxaceae</taxon>
        <taxon>Coccomyxa</taxon>
        <taxon>Coccomyxa subellipsoidea</taxon>
    </lineage>
</organism>
<name>I0YVA7_COCSC</name>
<feature type="transmembrane region" description="Helical" evidence="12">
    <location>
        <begin position="84"/>
        <end position="104"/>
    </location>
</feature>
<sequence>MVANAFLLAVTFLHVFLCPYTKVEESFNLQAVHDLLFHGTYLAEYDHKSFPGVVPRTFVGSAAIAAICAAPCRASVALGFSRLACLYIARLTLAVLVVAALFYLGKAVQAELGRPVGTAFILITALQFHLPFYASRTLPNTFALACASVAHAEWLAGRRTHRTILLLAFSVIVLRCDLLPWAGLVGLHMVASRQISLVRGLLIGIAAAAASLALTVSVDSVFWGRWLWPEGEVLWFNTAENRSSEWGVMPLHWYWTSALPRALLGALPLAALGVLLERRLRPHLACVALYIALYSFLPHKEVRFLLPVLPLFNVAAAAAAWRLWINRRKSIVWRFGCWCAVALLAATLAATVLMTAVSLQNYPGGYALAKLHRLESSEALAAQQTGRNLTVHIDVSAAMTGVSRFGEQGVPWVYSKAEGLSQEELKEQNFEYLISSEQSVGGYTVIGMQEGYMGLRLHRDPRAILERLNKYWQSPVEVLLEPKLYMHKHL</sequence>
<dbReference type="Proteomes" id="UP000007264">
    <property type="component" value="Unassembled WGS sequence"/>
</dbReference>
<evidence type="ECO:0000256" key="10">
    <source>
        <dbReference type="ARBA" id="ARBA00044721"/>
    </source>
</evidence>
<comment type="subcellular location">
    <subcellularLocation>
        <location evidence="1 12">Endoplasmic reticulum membrane</location>
        <topology evidence="1 12">Multi-pass membrane protein</topology>
    </subcellularLocation>
</comment>
<gene>
    <name evidence="14" type="ORF">COCSUDRAFT_29611</name>
</gene>
<evidence type="ECO:0000256" key="12">
    <source>
        <dbReference type="RuleBase" id="RU363075"/>
    </source>
</evidence>
<feature type="transmembrane region" description="Helical" evidence="12">
    <location>
        <begin position="304"/>
        <end position="324"/>
    </location>
</feature>
<feature type="transmembrane region" description="Helical" evidence="12">
    <location>
        <begin position="197"/>
        <end position="218"/>
    </location>
</feature>